<dbReference type="CDD" id="cd00303">
    <property type="entry name" value="retropepsin_like"/>
    <property type="match status" value="1"/>
</dbReference>
<dbReference type="GO" id="GO:0015074">
    <property type="term" value="P:DNA integration"/>
    <property type="evidence" value="ECO:0007669"/>
    <property type="project" value="UniProtKB-KW"/>
</dbReference>
<dbReference type="Pfam" id="PF00078">
    <property type="entry name" value="RVT_1"/>
    <property type="match status" value="1"/>
</dbReference>
<comment type="caution">
    <text evidence="26">The sequence shown here is derived from an EMBL/GenBank/DDBJ whole genome shotgun (WGS) entry which is preliminary data.</text>
</comment>
<accession>A0ABD0MR58</accession>
<dbReference type="FunFam" id="1.10.340.70:FF:000001">
    <property type="entry name" value="Retrovirus-related Pol polyprotein from transposon gypsy-like Protein"/>
    <property type="match status" value="1"/>
</dbReference>
<evidence type="ECO:0000256" key="19">
    <source>
        <dbReference type="ARBA" id="ARBA00039658"/>
    </source>
</evidence>
<feature type="region of interest" description="Disordered" evidence="21">
    <location>
        <begin position="287"/>
        <end position="320"/>
    </location>
</feature>
<dbReference type="GO" id="GO:0006310">
    <property type="term" value="P:DNA recombination"/>
    <property type="evidence" value="ECO:0007669"/>
    <property type="project" value="UniProtKB-KW"/>
</dbReference>
<dbReference type="InterPro" id="IPR000477">
    <property type="entry name" value="RT_dom"/>
</dbReference>
<dbReference type="InterPro" id="IPR043502">
    <property type="entry name" value="DNA/RNA_pol_sf"/>
</dbReference>
<dbReference type="Gene3D" id="2.40.70.10">
    <property type="entry name" value="Acid Proteases"/>
    <property type="match status" value="1"/>
</dbReference>
<evidence type="ECO:0000256" key="7">
    <source>
        <dbReference type="ARBA" id="ARBA00022695"/>
    </source>
</evidence>
<dbReference type="SUPFAM" id="SSF54160">
    <property type="entry name" value="Chromo domain-like"/>
    <property type="match status" value="1"/>
</dbReference>
<evidence type="ECO:0000259" key="22">
    <source>
        <dbReference type="PROSITE" id="PS50013"/>
    </source>
</evidence>
<dbReference type="PANTHER" id="PTHR37984:SF15">
    <property type="entry name" value="INTEGRASE CATALYTIC DOMAIN-CONTAINING PROTEIN"/>
    <property type="match status" value="1"/>
</dbReference>
<protein>
    <recommendedName>
        <fullName evidence="19">Gypsy retrotransposon integrase-like protein 1</fullName>
        <ecNumber evidence="4">2.7.7.49</ecNumber>
        <ecNumber evidence="3">3.1.26.4</ecNumber>
    </recommendedName>
</protein>
<feature type="compositionally biased region" description="Polar residues" evidence="21">
    <location>
        <begin position="1411"/>
        <end position="1422"/>
    </location>
</feature>
<keyword evidence="14" id="KW-0229">DNA integration</keyword>
<keyword evidence="7" id="KW-0548">Nucleotidyltransferase</keyword>
<dbReference type="Pfam" id="PF24626">
    <property type="entry name" value="SH3_Tf2-1"/>
    <property type="match status" value="1"/>
</dbReference>
<reference evidence="26 27" key="1">
    <citation type="submission" date="2024-05" db="EMBL/GenBank/DDBJ databases">
        <title>Genome sequencing and assembly of Indian major carp, Cirrhinus mrigala (Hamilton, 1822).</title>
        <authorList>
            <person name="Mohindra V."/>
            <person name="Chowdhury L.M."/>
            <person name="Lal K."/>
            <person name="Jena J.K."/>
        </authorList>
    </citation>
    <scope>NUCLEOTIDE SEQUENCE [LARGE SCALE GENOMIC DNA]</scope>
    <source>
        <strain evidence="26">CM1030</strain>
        <tissue evidence="26">Blood</tissue>
    </source>
</reference>
<dbReference type="PANTHER" id="PTHR37984">
    <property type="entry name" value="PROTEIN CBG26694"/>
    <property type="match status" value="1"/>
</dbReference>
<evidence type="ECO:0000256" key="2">
    <source>
        <dbReference type="ARBA" id="ARBA00010879"/>
    </source>
</evidence>
<comment type="subcellular location">
    <subcellularLocation>
        <location evidence="1">Nucleus</location>
    </subcellularLocation>
</comment>
<dbReference type="GO" id="GO:0005634">
    <property type="term" value="C:nucleus"/>
    <property type="evidence" value="ECO:0007669"/>
    <property type="project" value="UniProtKB-SubCell"/>
</dbReference>
<evidence type="ECO:0000256" key="18">
    <source>
        <dbReference type="ARBA" id="ARBA00023172"/>
    </source>
</evidence>
<dbReference type="InterPro" id="IPR041588">
    <property type="entry name" value="Integrase_H2C2"/>
</dbReference>
<evidence type="ECO:0000256" key="17">
    <source>
        <dbReference type="ARBA" id="ARBA00023125"/>
    </source>
</evidence>
<dbReference type="InterPro" id="IPR050951">
    <property type="entry name" value="Retrovirus_Pol_polyprotein"/>
</dbReference>
<keyword evidence="15" id="KW-0695">RNA-directed DNA polymerase</keyword>
<dbReference type="Gene3D" id="3.10.10.10">
    <property type="entry name" value="HIV Type 1 Reverse Transcriptase, subunit A, domain 1"/>
    <property type="match status" value="1"/>
</dbReference>
<comment type="similarity">
    <text evidence="2">Belongs to the beta type-B retroviral polymerase family. HERV class-II K(HML-2) pol subfamily.</text>
</comment>
<dbReference type="PROSITE" id="PS50994">
    <property type="entry name" value="INTEGRASE"/>
    <property type="match status" value="1"/>
</dbReference>
<evidence type="ECO:0000256" key="8">
    <source>
        <dbReference type="ARBA" id="ARBA00022722"/>
    </source>
</evidence>
<evidence type="ECO:0000256" key="21">
    <source>
        <dbReference type="SAM" id="MobiDB-lite"/>
    </source>
</evidence>
<evidence type="ECO:0000256" key="14">
    <source>
        <dbReference type="ARBA" id="ARBA00022908"/>
    </source>
</evidence>
<dbReference type="PROSITE" id="PS50158">
    <property type="entry name" value="ZF_CCHC"/>
    <property type="match status" value="1"/>
</dbReference>
<dbReference type="InterPro" id="IPR001584">
    <property type="entry name" value="Integrase_cat-core"/>
</dbReference>
<keyword evidence="8" id="KW-0540">Nuclease</keyword>
<keyword evidence="20" id="KW-0862">Zinc</keyword>
<dbReference type="Gene3D" id="3.30.420.10">
    <property type="entry name" value="Ribonuclease H-like superfamily/Ribonuclease H"/>
    <property type="match status" value="1"/>
</dbReference>
<feature type="domain" description="Reverse transcriptase" evidence="24">
    <location>
        <begin position="583"/>
        <end position="761"/>
    </location>
</feature>
<evidence type="ECO:0000256" key="13">
    <source>
        <dbReference type="ARBA" id="ARBA00022842"/>
    </source>
</evidence>
<dbReference type="Pfam" id="PF17921">
    <property type="entry name" value="Integrase_H2C2"/>
    <property type="match status" value="1"/>
</dbReference>
<evidence type="ECO:0000256" key="12">
    <source>
        <dbReference type="ARBA" id="ARBA00022801"/>
    </source>
</evidence>
<dbReference type="SUPFAM" id="SSF50630">
    <property type="entry name" value="Acid proteases"/>
    <property type="match status" value="1"/>
</dbReference>
<dbReference type="Pfam" id="PF16297">
    <property type="entry name" value="DUF4939"/>
    <property type="match status" value="1"/>
</dbReference>
<dbReference type="InterPro" id="IPR012337">
    <property type="entry name" value="RNaseH-like_sf"/>
</dbReference>
<dbReference type="GO" id="GO:0004190">
    <property type="term" value="F:aspartic-type endopeptidase activity"/>
    <property type="evidence" value="ECO:0007669"/>
    <property type="project" value="UniProtKB-KW"/>
</dbReference>
<dbReference type="GO" id="GO:0004523">
    <property type="term" value="F:RNA-DNA hybrid ribonuclease activity"/>
    <property type="evidence" value="ECO:0007669"/>
    <property type="project" value="UniProtKB-EC"/>
</dbReference>
<dbReference type="Gene3D" id="3.30.70.270">
    <property type="match status" value="1"/>
</dbReference>
<dbReference type="PROSITE" id="PS50013">
    <property type="entry name" value="CHROMO_2"/>
    <property type="match status" value="1"/>
</dbReference>
<dbReference type="GO" id="GO:0008270">
    <property type="term" value="F:zinc ion binding"/>
    <property type="evidence" value="ECO:0007669"/>
    <property type="project" value="UniProtKB-KW"/>
</dbReference>
<feature type="compositionally biased region" description="Low complexity" evidence="21">
    <location>
        <begin position="1397"/>
        <end position="1408"/>
    </location>
</feature>
<dbReference type="InterPro" id="IPR036397">
    <property type="entry name" value="RNaseH_sf"/>
</dbReference>
<keyword evidence="16" id="KW-0239">DNA-directed DNA polymerase</keyword>
<dbReference type="InterPro" id="IPR056924">
    <property type="entry name" value="SH3_Tf2-1"/>
</dbReference>
<dbReference type="InterPro" id="IPR016197">
    <property type="entry name" value="Chromo-like_dom_sf"/>
</dbReference>
<keyword evidence="12" id="KW-0378">Hydrolase</keyword>
<feature type="domain" description="Chromo" evidence="22">
    <location>
        <begin position="1334"/>
        <end position="1392"/>
    </location>
</feature>
<dbReference type="Pfam" id="PF00385">
    <property type="entry name" value="Chromo"/>
    <property type="match status" value="1"/>
</dbReference>
<evidence type="ECO:0000256" key="9">
    <source>
        <dbReference type="ARBA" id="ARBA00022723"/>
    </source>
</evidence>
<evidence type="ECO:0000256" key="16">
    <source>
        <dbReference type="ARBA" id="ARBA00022932"/>
    </source>
</evidence>
<keyword evidence="20" id="KW-0863">Zinc-finger</keyword>
<evidence type="ECO:0000259" key="24">
    <source>
        <dbReference type="PROSITE" id="PS50878"/>
    </source>
</evidence>
<keyword evidence="27" id="KW-1185">Reference proteome</keyword>
<dbReference type="EC" id="2.7.7.49" evidence="4"/>
<dbReference type="FunFam" id="3.30.420.10:FF:000032">
    <property type="entry name" value="Retrovirus-related Pol polyprotein from transposon 297-like Protein"/>
    <property type="match status" value="1"/>
</dbReference>
<evidence type="ECO:0000256" key="4">
    <source>
        <dbReference type="ARBA" id="ARBA00012493"/>
    </source>
</evidence>
<dbReference type="InterPro" id="IPR023780">
    <property type="entry name" value="Chromo_domain"/>
</dbReference>
<keyword evidence="10" id="KW-0064">Aspartyl protease</keyword>
<dbReference type="GO" id="GO:0003964">
    <property type="term" value="F:RNA-directed DNA polymerase activity"/>
    <property type="evidence" value="ECO:0007669"/>
    <property type="project" value="UniProtKB-KW"/>
</dbReference>
<dbReference type="InterPro" id="IPR021109">
    <property type="entry name" value="Peptidase_aspartic_dom_sf"/>
</dbReference>
<dbReference type="CDD" id="cd01647">
    <property type="entry name" value="RT_LTR"/>
    <property type="match status" value="1"/>
</dbReference>
<dbReference type="SUPFAM" id="SSF53098">
    <property type="entry name" value="Ribonuclease H-like"/>
    <property type="match status" value="1"/>
</dbReference>
<evidence type="ECO:0000256" key="11">
    <source>
        <dbReference type="ARBA" id="ARBA00022759"/>
    </source>
</evidence>
<feature type="region of interest" description="Disordered" evidence="21">
    <location>
        <begin position="1312"/>
        <end position="1332"/>
    </location>
</feature>
<dbReference type="Proteomes" id="UP001529510">
    <property type="component" value="Unassembled WGS sequence"/>
</dbReference>
<dbReference type="InterPro" id="IPR001878">
    <property type="entry name" value="Znf_CCHC"/>
</dbReference>
<sequence>MILLCFLTTVFLDFPIGLFACVDCYYGLTLLPGFSLRLTDYPWIVERLDCFLVTDPLPGYTCMFSVVCNKLPQMDSNAASASSLQNTLPTLNPAEVSNLQAAFAYQSELLKSYQEQLAKLQSVNEHLTHYFDGTAEQCKGFVRQVKLYFEYQQDRFESEEKRCAFLMTLLTGRALDWASAVWDADPQLKKSVEYFLLQIQEVFEYPAGGRDISTQLIHAKQGNRTAAEYAIEFRTLAAQSGWNDVSLKAIFYNSLNIDLQTELACRRENSSFSELINLTIKIDNLMRQSPKQRSSKSNRHMSSIGDPATEQTPSEPMQLNASRLTEEERVRRRLNHLCFYCGGPGHRSNGCSLKSKNSSGVNIKNLSLLQYKSLTLPVTIRTDTLSLDLTAMIDSGAALNLINQDIVKKYNIPTQPCIPPIQIKAINDTLIDHGIHHQTKTVTLQIGLLHQESITLYVVDSPKYEVILGFPWLSIHDPDISWFQGELTHWSRFCMENCLLAQPQPCLTTSIESPDTQVKITIPSHYQDLSEVFSKTKATQLPPHRPWDCAIELLPNAMPPKSKVYPLSRMEDQAMEDYIEEALESGFIRVSTSPAAAGFFFVSKKDGGLRPCIDYRGLNNVTVKFRYPLPLVPPALEQLREATIYTKLDLQSAYNLIRIKEGDEWKTAFLTTRGHYEYQVMPYGLANAPAVFQSFINEILKDFMNKFVIAYIDNILIFSKSEAEHITHVRAVLSCLLDHQLYVKAETSFLGYQVSHQGVKMDSSKIQAVTEWPQPILNAQGKLHFRPYLETPRSRIAVCSGGGCIGLRQANFTPVPSIPENSPVRNGIMTWVTELLSMKAAIEEWRHWLEGAKHPFLVITDHKNLEYIKGAKRLNPRQARWALFFTRFNFTVTYRPGSKNSKADALSRQHDPHLDLLPPEPILPPTVILAPISWDIMEEIQRRHEQDPPPPQCPPNKHYVPQDMRQQVLQWVHTSLSAGHPGISRTLHLVKNSFWWPSMTADTSTFVKSCQICAQSKTPKELPSGLLQPLPIPQRPWSHLSIDFVTDLPPFQGFTTILVIIDRFSKSCRLIPLKGLPTAMETALALFNHVFRVYGLPNDIVSDRGTQFTSQVWKAFCKQLDINVSLTSGYHPQSNGQVERLNQEIGRYLRSYCSREQHRWSEFLPWAEYAQNSLTHSSTGLTPFQCVLGFQPPMFPWSGEPSSVPAVDDWIKRSERVWDSAHVRLQRAVRNQEIQANRRRLPHPPYQPGQRVWLSTRDIKLRLPSRKLSPRYVGPFKILKRVNEVTYQLELPPNYRISPSFHVSLLKPVLPEADPGQMAPEPPPPLDVDGSPAYQVKELLDSRRRGGQLQYLVDWEGYGPEERSWVAANDILDPSLTEEFHRARPDPPAPRPRGRPCRAPGVAPRGRGNVMPSQQREPSPEY</sequence>
<keyword evidence="9" id="KW-0479">Metal-binding</keyword>
<dbReference type="InterPro" id="IPR041373">
    <property type="entry name" value="RT_RNaseH"/>
</dbReference>
<keyword evidence="11" id="KW-0255">Endonuclease</keyword>
<feature type="compositionally biased region" description="Polar residues" evidence="21">
    <location>
        <begin position="309"/>
        <end position="320"/>
    </location>
</feature>
<dbReference type="CDD" id="cd09274">
    <property type="entry name" value="RNase_HI_RT_Ty3"/>
    <property type="match status" value="1"/>
</dbReference>
<keyword evidence="5" id="KW-0645">Protease</keyword>
<keyword evidence="6" id="KW-0808">Transferase</keyword>
<keyword evidence="17" id="KW-0238">DNA-binding</keyword>
<evidence type="ECO:0000256" key="20">
    <source>
        <dbReference type="PROSITE-ProRule" id="PRU00047"/>
    </source>
</evidence>
<feature type="region of interest" description="Disordered" evidence="21">
    <location>
        <begin position="1376"/>
        <end position="1422"/>
    </location>
</feature>
<dbReference type="GO" id="GO:0003887">
    <property type="term" value="F:DNA-directed DNA polymerase activity"/>
    <property type="evidence" value="ECO:0007669"/>
    <property type="project" value="UniProtKB-KW"/>
</dbReference>
<evidence type="ECO:0000256" key="1">
    <source>
        <dbReference type="ARBA" id="ARBA00004123"/>
    </source>
</evidence>
<dbReference type="PROSITE" id="PS50878">
    <property type="entry name" value="RT_POL"/>
    <property type="match status" value="1"/>
</dbReference>
<dbReference type="InterPro" id="IPR032549">
    <property type="entry name" value="DUF4939"/>
</dbReference>
<dbReference type="SUPFAM" id="SSF56672">
    <property type="entry name" value="DNA/RNA polymerases"/>
    <property type="match status" value="1"/>
</dbReference>
<evidence type="ECO:0000256" key="10">
    <source>
        <dbReference type="ARBA" id="ARBA00022750"/>
    </source>
</evidence>
<evidence type="ECO:0000256" key="5">
    <source>
        <dbReference type="ARBA" id="ARBA00022670"/>
    </source>
</evidence>
<dbReference type="GO" id="GO:0006508">
    <property type="term" value="P:proteolysis"/>
    <property type="evidence" value="ECO:0007669"/>
    <property type="project" value="UniProtKB-KW"/>
</dbReference>
<dbReference type="EMBL" id="JAMKFB020000233">
    <property type="protein sequence ID" value="KAL0151612.1"/>
    <property type="molecule type" value="Genomic_DNA"/>
</dbReference>
<feature type="domain" description="CCHC-type" evidence="23">
    <location>
        <begin position="338"/>
        <end position="351"/>
    </location>
</feature>
<dbReference type="Pfam" id="PF17917">
    <property type="entry name" value="RT_RNaseH"/>
    <property type="match status" value="1"/>
</dbReference>
<dbReference type="SMART" id="SM00298">
    <property type="entry name" value="CHROMO"/>
    <property type="match status" value="1"/>
</dbReference>
<feature type="domain" description="Integrase catalytic" evidence="25">
    <location>
        <begin position="1032"/>
        <end position="1191"/>
    </location>
</feature>
<evidence type="ECO:0000259" key="25">
    <source>
        <dbReference type="PROSITE" id="PS50994"/>
    </source>
</evidence>
<dbReference type="Pfam" id="PF00665">
    <property type="entry name" value="rve"/>
    <property type="match status" value="1"/>
</dbReference>
<keyword evidence="18" id="KW-0233">DNA recombination</keyword>
<dbReference type="EC" id="3.1.26.4" evidence="3"/>
<evidence type="ECO:0000256" key="6">
    <source>
        <dbReference type="ARBA" id="ARBA00022679"/>
    </source>
</evidence>
<gene>
    <name evidence="26" type="ORF">M9458_053013</name>
</gene>
<dbReference type="Gene3D" id="1.10.340.70">
    <property type="match status" value="1"/>
</dbReference>
<dbReference type="InterPro" id="IPR043128">
    <property type="entry name" value="Rev_trsase/Diguanyl_cyclase"/>
</dbReference>
<evidence type="ECO:0000259" key="23">
    <source>
        <dbReference type="PROSITE" id="PS50158"/>
    </source>
</evidence>
<dbReference type="GO" id="GO:0003677">
    <property type="term" value="F:DNA binding"/>
    <property type="evidence" value="ECO:0007669"/>
    <property type="project" value="UniProtKB-KW"/>
</dbReference>
<name>A0ABD0MR58_CIRMR</name>
<keyword evidence="13" id="KW-0460">Magnesium</keyword>
<dbReference type="InterPro" id="IPR000953">
    <property type="entry name" value="Chromo/chromo_shadow_dom"/>
</dbReference>
<dbReference type="Gene3D" id="2.40.50.40">
    <property type="match status" value="1"/>
</dbReference>
<evidence type="ECO:0000313" key="27">
    <source>
        <dbReference type="Proteomes" id="UP001529510"/>
    </source>
</evidence>
<evidence type="ECO:0000256" key="3">
    <source>
        <dbReference type="ARBA" id="ARBA00012180"/>
    </source>
</evidence>
<evidence type="ECO:0000256" key="15">
    <source>
        <dbReference type="ARBA" id="ARBA00022918"/>
    </source>
</evidence>
<evidence type="ECO:0000313" key="26">
    <source>
        <dbReference type="EMBL" id="KAL0151612.1"/>
    </source>
</evidence>
<proteinExistence type="inferred from homology"/>
<organism evidence="26 27">
    <name type="scientific">Cirrhinus mrigala</name>
    <name type="common">Mrigala</name>
    <dbReference type="NCBI Taxonomy" id="683832"/>
    <lineage>
        <taxon>Eukaryota</taxon>
        <taxon>Metazoa</taxon>
        <taxon>Chordata</taxon>
        <taxon>Craniata</taxon>
        <taxon>Vertebrata</taxon>
        <taxon>Euteleostomi</taxon>
        <taxon>Actinopterygii</taxon>
        <taxon>Neopterygii</taxon>
        <taxon>Teleostei</taxon>
        <taxon>Ostariophysi</taxon>
        <taxon>Cypriniformes</taxon>
        <taxon>Cyprinidae</taxon>
        <taxon>Labeoninae</taxon>
        <taxon>Labeonini</taxon>
        <taxon>Cirrhinus</taxon>
    </lineage>
</organism>